<reference evidence="2" key="1">
    <citation type="journal article" date="2021" name="Mol. Plant Microbe Interact.">
        <title>Complete Genome Sequence of the Plant-Pathogenic Fungus Colletotrichum lupini.</title>
        <authorList>
            <person name="Baroncelli R."/>
            <person name="Pensec F."/>
            <person name="Da Lio D."/>
            <person name="Boufleur T."/>
            <person name="Vicente I."/>
            <person name="Sarrocco S."/>
            <person name="Picot A."/>
            <person name="Baraldi E."/>
            <person name="Sukno S."/>
            <person name="Thon M."/>
            <person name="Le Floch G."/>
        </authorList>
    </citation>
    <scope>NUCLEOTIDE SEQUENCE</scope>
    <source>
        <strain evidence="2">IMI 504893</strain>
    </source>
</reference>
<dbReference type="GeneID" id="73336673"/>
<dbReference type="KEGG" id="clup:CLUP02_02633"/>
<dbReference type="Proteomes" id="UP000830671">
    <property type="component" value="Chromosome 2"/>
</dbReference>
<keyword evidence="3" id="KW-1185">Reference proteome</keyword>
<evidence type="ECO:0000313" key="2">
    <source>
        <dbReference type="EMBL" id="UQC77166.1"/>
    </source>
</evidence>
<accession>A0A9Q8WBJ3</accession>
<feature type="region of interest" description="Disordered" evidence="1">
    <location>
        <begin position="492"/>
        <end position="526"/>
    </location>
</feature>
<feature type="compositionally biased region" description="Low complexity" evidence="1">
    <location>
        <begin position="511"/>
        <end position="520"/>
    </location>
</feature>
<organism evidence="2 3">
    <name type="scientific">Colletotrichum lupini</name>
    <dbReference type="NCBI Taxonomy" id="145971"/>
    <lineage>
        <taxon>Eukaryota</taxon>
        <taxon>Fungi</taxon>
        <taxon>Dikarya</taxon>
        <taxon>Ascomycota</taxon>
        <taxon>Pezizomycotina</taxon>
        <taxon>Sordariomycetes</taxon>
        <taxon>Hypocreomycetidae</taxon>
        <taxon>Glomerellales</taxon>
        <taxon>Glomerellaceae</taxon>
        <taxon>Colletotrichum</taxon>
        <taxon>Colletotrichum acutatum species complex</taxon>
    </lineage>
</organism>
<gene>
    <name evidence="2" type="ORF">CLUP02_02633</name>
</gene>
<evidence type="ECO:0000313" key="3">
    <source>
        <dbReference type="Proteomes" id="UP000830671"/>
    </source>
</evidence>
<dbReference type="AlphaFoldDB" id="A0A9Q8WBJ3"/>
<dbReference type="RefSeq" id="XP_049138806.1">
    <property type="nucleotide sequence ID" value="XM_049281663.1"/>
</dbReference>
<sequence>MFALRGTDRSNYLDYVASRLARSHAPGGWETRDRMSQPQRTSSTSDTLCKETCAVSSNRAYNLYRFRGICLQTLDGWNLSCTIHARFLVAHSWSAQGGSSIKRSEPLIFNLGVHQAVGNVRYSILEAWPENKLRLRPISSYSCRSPVYRRSSGIDLMGSTPIDRSTLDRRAKITFERDRGASKILAFVRIGQQCRNGANSVAKHLYTRPDQEIVPNDRRCHNPQPTRIHSVQSPVTDAGASVVFKTPGSEVPEASMLFSSTWIDSSASIPSTPPESGSHTRGAASAFFVLCPSEEDTDKLRERVQTTGCSLPDAVESQSQLSFLSCRAETAPALAMTDPTVHNGFGRRQCSYCFLTASVCNLGHLAVWVAGTCASRRVWVLVIRISKFAGVGNVSADANATVTEHLDDRQGHQAEWPVIDGRVGTSAPLPSPQSQGEARCRGGGASIFTLHRSTWFVDGMGGKIEGKKMLAQKNGADLCSLGPRLLVSTLDPEEKERPHLSQIPKSPSPKPSTSLKSTYPFDHLTRPRNSASYNPTFPPHMPVAWVLVSSRTLDTGSPKNSSRSAAVFVHRRTPSLCPTRRYFPRAQLAASQFPVWTTTARAGHLGHAAHQRPSAAPPRVPEPNDHIYDQGKGKFQPTVPLLSAPRPRSSGPGPCLLLRTLNAYAYRPPEPALPFRDDAACAYTYQALLTSRRRLVSLSLALSIRMIKINPSWSACRRSIRFVPTAANPHTNFSYA</sequence>
<dbReference type="EMBL" id="CP019474">
    <property type="protein sequence ID" value="UQC77166.1"/>
    <property type="molecule type" value="Genomic_DNA"/>
</dbReference>
<name>A0A9Q8WBJ3_9PEZI</name>
<proteinExistence type="predicted"/>
<evidence type="ECO:0000256" key="1">
    <source>
        <dbReference type="SAM" id="MobiDB-lite"/>
    </source>
</evidence>
<protein>
    <submittedName>
        <fullName evidence="2">Uncharacterized protein</fullName>
    </submittedName>
</protein>